<evidence type="ECO:0000313" key="1">
    <source>
        <dbReference type="EMBL" id="KAJ7693580.1"/>
    </source>
</evidence>
<proteinExistence type="predicted"/>
<name>A0AAD7DK13_MYCRO</name>
<sequence>MDPQQPPFPSFSLVLSQGHALQPSYMTFPWASVTYQDQTPVAQTPANTSPVPLAPIQAVQTPNTLTVILRAIRHFFAMIVAKLKARIAS</sequence>
<gene>
    <name evidence="1" type="ORF">B0H17DRAFT_1199700</name>
</gene>
<comment type="caution">
    <text evidence="1">The sequence shown here is derived from an EMBL/GenBank/DDBJ whole genome shotgun (WGS) entry which is preliminary data.</text>
</comment>
<keyword evidence="2" id="KW-1185">Reference proteome</keyword>
<protein>
    <submittedName>
        <fullName evidence="1">Uncharacterized protein</fullName>
    </submittedName>
</protein>
<dbReference type="AlphaFoldDB" id="A0AAD7DK13"/>
<reference evidence="1" key="1">
    <citation type="submission" date="2023-03" db="EMBL/GenBank/DDBJ databases">
        <title>Massive genome expansion in bonnet fungi (Mycena s.s.) driven by repeated elements and novel gene families across ecological guilds.</title>
        <authorList>
            <consortium name="Lawrence Berkeley National Laboratory"/>
            <person name="Harder C.B."/>
            <person name="Miyauchi S."/>
            <person name="Viragh M."/>
            <person name="Kuo A."/>
            <person name="Thoen E."/>
            <person name="Andreopoulos B."/>
            <person name="Lu D."/>
            <person name="Skrede I."/>
            <person name="Drula E."/>
            <person name="Henrissat B."/>
            <person name="Morin E."/>
            <person name="Kohler A."/>
            <person name="Barry K."/>
            <person name="LaButti K."/>
            <person name="Morin E."/>
            <person name="Salamov A."/>
            <person name="Lipzen A."/>
            <person name="Mereny Z."/>
            <person name="Hegedus B."/>
            <person name="Baldrian P."/>
            <person name="Stursova M."/>
            <person name="Weitz H."/>
            <person name="Taylor A."/>
            <person name="Grigoriev I.V."/>
            <person name="Nagy L.G."/>
            <person name="Martin F."/>
            <person name="Kauserud H."/>
        </authorList>
    </citation>
    <scope>NUCLEOTIDE SEQUENCE</scope>
    <source>
        <strain evidence="1">CBHHK067</strain>
    </source>
</reference>
<evidence type="ECO:0000313" key="2">
    <source>
        <dbReference type="Proteomes" id="UP001221757"/>
    </source>
</evidence>
<dbReference type="Proteomes" id="UP001221757">
    <property type="component" value="Unassembled WGS sequence"/>
</dbReference>
<accession>A0AAD7DK13</accession>
<organism evidence="1 2">
    <name type="scientific">Mycena rosella</name>
    <name type="common">Pink bonnet</name>
    <name type="synonym">Agaricus rosellus</name>
    <dbReference type="NCBI Taxonomy" id="1033263"/>
    <lineage>
        <taxon>Eukaryota</taxon>
        <taxon>Fungi</taxon>
        <taxon>Dikarya</taxon>
        <taxon>Basidiomycota</taxon>
        <taxon>Agaricomycotina</taxon>
        <taxon>Agaricomycetes</taxon>
        <taxon>Agaricomycetidae</taxon>
        <taxon>Agaricales</taxon>
        <taxon>Marasmiineae</taxon>
        <taxon>Mycenaceae</taxon>
        <taxon>Mycena</taxon>
    </lineage>
</organism>
<dbReference type="EMBL" id="JARKIE010000045">
    <property type="protein sequence ID" value="KAJ7693580.1"/>
    <property type="molecule type" value="Genomic_DNA"/>
</dbReference>